<dbReference type="PANTHER" id="PTHR24421">
    <property type="entry name" value="NITRATE/NITRITE SENSOR PROTEIN NARX-RELATED"/>
    <property type="match status" value="1"/>
</dbReference>
<dbReference type="InterPro" id="IPR036890">
    <property type="entry name" value="HATPase_C_sf"/>
</dbReference>
<keyword evidence="9" id="KW-0175">Coiled coil</keyword>
<dbReference type="GO" id="GO:0016301">
    <property type="term" value="F:kinase activity"/>
    <property type="evidence" value="ECO:0007669"/>
    <property type="project" value="UniProtKB-KW"/>
</dbReference>
<evidence type="ECO:0000256" key="9">
    <source>
        <dbReference type="SAM" id="Coils"/>
    </source>
</evidence>
<dbReference type="InterPro" id="IPR011712">
    <property type="entry name" value="Sig_transdc_His_kin_sub3_dim/P"/>
</dbReference>
<proteinExistence type="predicted"/>
<dbReference type="Gene3D" id="3.30.565.10">
    <property type="entry name" value="Histidine kinase-like ATPase, C-terminal domain"/>
    <property type="match status" value="1"/>
</dbReference>
<dbReference type="EMBL" id="JBHSIT010000003">
    <property type="protein sequence ID" value="MFC4908157.1"/>
    <property type="molecule type" value="Genomic_DNA"/>
</dbReference>
<keyword evidence="4" id="KW-0808">Transferase</keyword>
<evidence type="ECO:0000313" key="15">
    <source>
        <dbReference type="Proteomes" id="UP001595872"/>
    </source>
</evidence>
<protein>
    <recommendedName>
        <fullName evidence="2">histidine kinase</fullName>
        <ecNumber evidence="2">2.7.13.3</ecNumber>
    </recommendedName>
</protein>
<keyword evidence="5" id="KW-0547">Nucleotide-binding</keyword>
<gene>
    <name evidence="14" type="ORF">ACFPCY_12555</name>
</gene>
<evidence type="ECO:0000256" key="5">
    <source>
        <dbReference type="ARBA" id="ARBA00022741"/>
    </source>
</evidence>
<evidence type="ECO:0000259" key="12">
    <source>
        <dbReference type="Pfam" id="PF07730"/>
    </source>
</evidence>
<feature type="domain" description="Signal transduction histidine kinase subgroup 3 dimerisation and phosphoacceptor" evidence="12">
    <location>
        <begin position="213"/>
        <end position="275"/>
    </location>
</feature>
<feature type="coiled-coil region" evidence="9">
    <location>
        <begin position="167"/>
        <end position="208"/>
    </location>
</feature>
<evidence type="ECO:0000259" key="11">
    <source>
        <dbReference type="Pfam" id="PF02518"/>
    </source>
</evidence>
<keyword evidence="8" id="KW-0902">Two-component regulatory system</keyword>
<evidence type="ECO:0000256" key="8">
    <source>
        <dbReference type="ARBA" id="ARBA00023012"/>
    </source>
</evidence>
<keyword evidence="3" id="KW-0597">Phosphoprotein</keyword>
<dbReference type="Pfam" id="PF07730">
    <property type="entry name" value="HisKA_3"/>
    <property type="match status" value="1"/>
</dbReference>
<keyword evidence="7" id="KW-0067">ATP-binding</keyword>
<accession>A0ABV9TVL5</accession>
<dbReference type="Pfam" id="PF23539">
    <property type="entry name" value="DUF7134"/>
    <property type="match status" value="1"/>
</dbReference>
<sequence>MRDHRLRRGGLRGARLRLAGRPWLTDVALGGGLSVLDAVTLLGRQPTPSAAGVLLWAAQTVPLLWRRRWPKTVLAVMTALFVLFEAVDPVPGKTPGPYFLVFGVYAVARYRPVREGLAATALALAVASAAEALAGRAAMPRADSLNPDSALTFAAYFAVALLLGCGRRRIDADARRLRELNDRLRQLNERLRELNERLRAEREANARQAVVAERARIAGELHDVVAHHVSAIAVQARSTEDVLADDPRLGLRGVTRIAETADTALVEMRRILGLLVVSGDTTEPSLAHLGRLVEAAEAAGCRVTAEIDPRAAELPVAVQASAYRVVREAVTNVLKHAGAVGLRVAVVCDASGLRVEVENGPPGDDHRPVPGSGRGLVGMRERVAAFGGTLETGPTASGGWRVTATIAPGDGR</sequence>
<organism evidence="14 15">
    <name type="scientific">Actinomadura gamaensis</name>
    <dbReference type="NCBI Taxonomy" id="1763541"/>
    <lineage>
        <taxon>Bacteria</taxon>
        <taxon>Bacillati</taxon>
        <taxon>Actinomycetota</taxon>
        <taxon>Actinomycetes</taxon>
        <taxon>Streptosporangiales</taxon>
        <taxon>Thermomonosporaceae</taxon>
        <taxon>Actinomadura</taxon>
    </lineage>
</organism>
<evidence type="ECO:0000256" key="3">
    <source>
        <dbReference type="ARBA" id="ARBA00022553"/>
    </source>
</evidence>
<evidence type="ECO:0000256" key="4">
    <source>
        <dbReference type="ARBA" id="ARBA00022679"/>
    </source>
</evidence>
<evidence type="ECO:0000256" key="2">
    <source>
        <dbReference type="ARBA" id="ARBA00012438"/>
    </source>
</evidence>
<dbReference type="InterPro" id="IPR050482">
    <property type="entry name" value="Sensor_HK_TwoCompSys"/>
</dbReference>
<dbReference type="Pfam" id="PF02518">
    <property type="entry name" value="HATPase_c"/>
    <property type="match status" value="1"/>
</dbReference>
<dbReference type="Proteomes" id="UP001595872">
    <property type="component" value="Unassembled WGS sequence"/>
</dbReference>
<evidence type="ECO:0000256" key="1">
    <source>
        <dbReference type="ARBA" id="ARBA00000085"/>
    </source>
</evidence>
<feature type="domain" description="Histidine kinase/HSP90-like ATPase" evidence="11">
    <location>
        <begin position="320"/>
        <end position="406"/>
    </location>
</feature>
<reference evidence="15" key="1">
    <citation type="journal article" date="2019" name="Int. J. Syst. Evol. Microbiol.">
        <title>The Global Catalogue of Microorganisms (GCM) 10K type strain sequencing project: providing services to taxonomists for standard genome sequencing and annotation.</title>
        <authorList>
            <consortium name="The Broad Institute Genomics Platform"/>
            <consortium name="The Broad Institute Genome Sequencing Center for Infectious Disease"/>
            <person name="Wu L."/>
            <person name="Ma J."/>
        </authorList>
    </citation>
    <scope>NUCLEOTIDE SEQUENCE [LARGE SCALE GENOMIC DNA]</scope>
    <source>
        <strain evidence="15">KLKA75</strain>
    </source>
</reference>
<dbReference type="PANTHER" id="PTHR24421:SF10">
    <property type="entry name" value="NITRATE_NITRITE SENSOR PROTEIN NARQ"/>
    <property type="match status" value="1"/>
</dbReference>
<name>A0ABV9TVL5_9ACTN</name>
<dbReference type="Gene3D" id="1.20.5.1930">
    <property type="match status" value="1"/>
</dbReference>
<evidence type="ECO:0000256" key="6">
    <source>
        <dbReference type="ARBA" id="ARBA00022777"/>
    </source>
</evidence>
<evidence type="ECO:0000256" key="10">
    <source>
        <dbReference type="SAM" id="Phobius"/>
    </source>
</evidence>
<keyword evidence="10" id="KW-0812">Transmembrane</keyword>
<keyword evidence="15" id="KW-1185">Reference proteome</keyword>
<keyword evidence="10" id="KW-1133">Transmembrane helix</keyword>
<feature type="transmembrane region" description="Helical" evidence="10">
    <location>
        <begin position="150"/>
        <end position="166"/>
    </location>
</feature>
<keyword evidence="10" id="KW-0472">Membrane</keyword>
<evidence type="ECO:0000313" key="14">
    <source>
        <dbReference type="EMBL" id="MFC4908157.1"/>
    </source>
</evidence>
<dbReference type="RefSeq" id="WP_378254516.1">
    <property type="nucleotide sequence ID" value="NZ_JBHSIT010000003.1"/>
</dbReference>
<dbReference type="CDD" id="cd16917">
    <property type="entry name" value="HATPase_UhpB-NarQ-NarX-like"/>
    <property type="match status" value="1"/>
</dbReference>
<evidence type="ECO:0000256" key="7">
    <source>
        <dbReference type="ARBA" id="ARBA00022840"/>
    </source>
</evidence>
<comment type="caution">
    <text evidence="14">The sequence shown here is derived from an EMBL/GenBank/DDBJ whole genome shotgun (WGS) entry which is preliminary data.</text>
</comment>
<keyword evidence="6 14" id="KW-0418">Kinase</keyword>
<dbReference type="SUPFAM" id="SSF55874">
    <property type="entry name" value="ATPase domain of HSP90 chaperone/DNA topoisomerase II/histidine kinase"/>
    <property type="match status" value="1"/>
</dbReference>
<dbReference type="InterPro" id="IPR055558">
    <property type="entry name" value="DUF7134"/>
</dbReference>
<comment type="catalytic activity">
    <reaction evidence="1">
        <text>ATP + protein L-histidine = ADP + protein N-phospho-L-histidine.</text>
        <dbReference type="EC" id="2.7.13.3"/>
    </reaction>
</comment>
<dbReference type="EC" id="2.7.13.3" evidence="2"/>
<evidence type="ECO:0000259" key="13">
    <source>
        <dbReference type="Pfam" id="PF23539"/>
    </source>
</evidence>
<feature type="domain" description="DUF7134" evidence="13">
    <location>
        <begin position="18"/>
        <end position="165"/>
    </location>
</feature>
<dbReference type="InterPro" id="IPR003594">
    <property type="entry name" value="HATPase_dom"/>
</dbReference>
<feature type="transmembrane region" description="Helical" evidence="10">
    <location>
        <begin position="117"/>
        <end position="138"/>
    </location>
</feature>